<dbReference type="Pfam" id="PF03478">
    <property type="entry name" value="Beta-prop_KIB1-4"/>
    <property type="match status" value="1"/>
</dbReference>
<keyword evidence="5" id="KW-1185">Reference proteome</keyword>
<evidence type="ECO:0008006" key="6">
    <source>
        <dbReference type="Google" id="ProtNLM"/>
    </source>
</evidence>
<name>A0A3L6PJ57_PANMI</name>
<protein>
    <recommendedName>
        <fullName evidence="6">F-box domain-containing protein</fullName>
    </recommendedName>
</protein>
<dbReference type="Pfam" id="PF12937">
    <property type="entry name" value="F-box-like"/>
    <property type="match status" value="1"/>
</dbReference>
<evidence type="ECO:0000313" key="5">
    <source>
        <dbReference type="Proteomes" id="UP000275267"/>
    </source>
</evidence>
<dbReference type="InterPro" id="IPR005174">
    <property type="entry name" value="KIB1-4_b-propeller"/>
</dbReference>
<feature type="domain" description="KIB1-4 beta-propeller" evidence="2">
    <location>
        <begin position="116"/>
        <end position="422"/>
    </location>
</feature>
<evidence type="ECO:0000256" key="1">
    <source>
        <dbReference type="SAM" id="MobiDB-lite"/>
    </source>
</evidence>
<dbReference type="EMBL" id="PQIB02000017">
    <property type="protein sequence ID" value="RLM58831.1"/>
    <property type="molecule type" value="Genomic_DNA"/>
</dbReference>
<dbReference type="PANTHER" id="PTHR44586">
    <property type="entry name" value="F-BOX DOMAIN CONTAINING PROTEIN, EXPRESSED"/>
    <property type="match status" value="1"/>
</dbReference>
<dbReference type="STRING" id="4540.A0A3L6PJ57"/>
<dbReference type="SUPFAM" id="SSF81383">
    <property type="entry name" value="F-box domain"/>
    <property type="match status" value="1"/>
</dbReference>
<dbReference type="InterPro" id="IPR036047">
    <property type="entry name" value="F-box-like_dom_sf"/>
</dbReference>
<dbReference type="Gene3D" id="1.20.1280.50">
    <property type="match status" value="1"/>
</dbReference>
<dbReference type="OrthoDB" id="591189at2759"/>
<evidence type="ECO:0000259" key="3">
    <source>
        <dbReference type="Pfam" id="PF12937"/>
    </source>
</evidence>
<gene>
    <name evidence="4" type="ORF">C2845_PM18G10050</name>
</gene>
<dbReference type="InterPro" id="IPR001810">
    <property type="entry name" value="F-box_dom"/>
</dbReference>
<dbReference type="CDD" id="cd09917">
    <property type="entry name" value="F-box_SF"/>
    <property type="match status" value="1"/>
</dbReference>
<dbReference type="Proteomes" id="UP000275267">
    <property type="component" value="Unassembled WGS sequence"/>
</dbReference>
<evidence type="ECO:0000259" key="2">
    <source>
        <dbReference type="Pfam" id="PF03478"/>
    </source>
</evidence>
<evidence type="ECO:0000313" key="4">
    <source>
        <dbReference type="EMBL" id="RLM58831.1"/>
    </source>
</evidence>
<feature type="domain" description="F-box" evidence="3">
    <location>
        <begin position="53"/>
        <end position="84"/>
    </location>
</feature>
<accession>A0A3L6PJ57</accession>
<feature type="region of interest" description="Disordered" evidence="1">
    <location>
        <begin position="545"/>
        <end position="581"/>
    </location>
</feature>
<dbReference type="PANTHER" id="PTHR44586:SF14">
    <property type="entry name" value="F-BOX DOMAIN CONTAINING PROTEIN, EXPRESSED"/>
    <property type="match status" value="1"/>
</dbReference>
<organism evidence="4 5">
    <name type="scientific">Panicum miliaceum</name>
    <name type="common">Proso millet</name>
    <name type="synonym">Broomcorn millet</name>
    <dbReference type="NCBI Taxonomy" id="4540"/>
    <lineage>
        <taxon>Eukaryota</taxon>
        <taxon>Viridiplantae</taxon>
        <taxon>Streptophyta</taxon>
        <taxon>Embryophyta</taxon>
        <taxon>Tracheophyta</taxon>
        <taxon>Spermatophyta</taxon>
        <taxon>Magnoliopsida</taxon>
        <taxon>Liliopsida</taxon>
        <taxon>Poales</taxon>
        <taxon>Poaceae</taxon>
        <taxon>PACMAD clade</taxon>
        <taxon>Panicoideae</taxon>
        <taxon>Panicodae</taxon>
        <taxon>Paniceae</taxon>
        <taxon>Panicinae</taxon>
        <taxon>Panicum</taxon>
        <taxon>Panicum sect. Panicum</taxon>
    </lineage>
</organism>
<sequence length="635" mass="71556">METCKMSLRQLFLRAFPKFFLSTSPSLLMKALQRIEHVHPPGPSLKEVSESPELPVDILMDIFALLENPDLLRAGSVCSTWHAAYTSLLSHGCYQRPQTPCLLYTSESDADNVACLYNLAEDRVYRLTLPEPAIRGRYLIGSSNGWLVTADERSELHMVNPITGEQIALQPVTTIEQVKPILDDAGEIKEYELSHFSGEEVYRDPSIHALNELRDHLYFKAFVFPDDASSGSYIAVLIHEPYELSFARPGDSKWTLLPESAAYEDCIYVDGVLYAVTATCRIDAFDLTGPTNLRKVIMEGTKNFIYERIYITKTSSGDLLLVSREQDVKVEGDVGDDATVYDISEIIKETREITLYKVDMEAKELVEINRLHDHVLFLGYSQTYCLGVEEYPSLKANHVYLTDCERYIAFRKRNCRDICVFNLERNSAEEIVPPQCWCSWPAPIWITPNLTKMSSRLRRLFVPVCLSLWISCEMQRSLHTPYEYAEMLHGCLDDVLNEQAALEEQLMDILVQANVAAVFGPSEATLPLTYDPIAMHDPQRPKLEIGRPQPGGLAHSGGHTARPTRQQRKPPRLGSGRARDTWRLPTHDVAAGVGRPSPIPGMGLAPKTFWERRGGALTTLDSTRHACVPLARQPE</sequence>
<reference evidence="5" key="1">
    <citation type="journal article" date="2019" name="Nat. Commun.">
        <title>The genome of broomcorn millet.</title>
        <authorList>
            <person name="Zou C."/>
            <person name="Miki D."/>
            <person name="Li D."/>
            <person name="Tang Q."/>
            <person name="Xiao L."/>
            <person name="Rajput S."/>
            <person name="Deng P."/>
            <person name="Jia W."/>
            <person name="Huang R."/>
            <person name="Zhang M."/>
            <person name="Sun Y."/>
            <person name="Hu J."/>
            <person name="Fu X."/>
            <person name="Schnable P.S."/>
            <person name="Li F."/>
            <person name="Zhang H."/>
            <person name="Feng B."/>
            <person name="Zhu X."/>
            <person name="Liu R."/>
            <person name="Schnable J.C."/>
            <person name="Zhu J.-K."/>
            <person name="Zhang H."/>
        </authorList>
    </citation>
    <scope>NUCLEOTIDE SEQUENCE [LARGE SCALE GENOMIC DNA]</scope>
</reference>
<dbReference type="AlphaFoldDB" id="A0A3L6PJ57"/>
<proteinExistence type="predicted"/>
<comment type="caution">
    <text evidence="4">The sequence shown here is derived from an EMBL/GenBank/DDBJ whole genome shotgun (WGS) entry which is preliminary data.</text>
</comment>